<dbReference type="CDD" id="cd17330">
    <property type="entry name" value="MFS_SLC46_TetA_like"/>
    <property type="match status" value="1"/>
</dbReference>
<evidence type="ECO:0000256" key="2">
    <source>
        <dbReference type="ARBA" id="ARBA00022448"/>
    </source>
</evidence>
<keyword evidence="3" id="KW-0812">Transmembrane</keyword>
<comment type="subcellular location">
    <subcellularLocation>
        <location evidence="1">Membrane</location>
        <topology evidence="1">Multi-pass membrane protein</topology>
    </subcellularLocation>
</comment>
<dbReference type="GO" id="GO:0016020">
    <property type="term" value="C:membrane"/>
    <property type="evidence" value="ECO:0007669"/>
    <property type="project" value="UniProtKB-SubCell"/>
</dbReference>
<dbReference type="SUPFAM" id="SSF103473">
    <property type="entry name" value="MFS general substrate transporter"/>
    <property type="match status" value="2"/>
</dbReference>
<dbReference type="PANTHER" id="PTHR23504:SF88">
    <property type="entry name" value="MAJOR FACILITATOR SUPERFAMILY ANTIPORTER"/>
    <property type="match status" value="1"/>
</dbReference>
<keyword evidence="2" id="KW-0813">Transport</keyword>
<protein>
    <submittedName>
        <fullName evidence="6">Putative membrane protein</fullName>
    </submittedName>
</protein>
<evidence type="ECO:0000256" key="5">
    <source>
        <dbReference type="ARBA" id="ARBA00023136"/>
    </source>
</evidence>
<dbReference type="PANTHER" id="PTHR23504">
    <property type="entry name" value="MAJOR FACILITATOR SUPERFAMILY DOMAIN-CONTAINING PROTEIN 10"/>
    <property type="match status" value="1"/>
</dbReference>
<dbReference type="EnsemblPlants" id="EMT27514">
    <property type="protein sequence ID" value="EMT27514"/>
    <property type="gene ID" value="F775_16916"/>
</dbReference>
<dbReference type="Pfam" id="PF07690">
    <property type="entry name" value="MFS_1"/>
    <property type="match status" value="2"/>
</dbReference>
<name>M8BZW0_AEGTA</name>
<dbReference type="AlphaFoldDB" id="M8BZW0"/>
<keyword evidence="4" id="KW-1133">Transmembrane helix</keyword>
<dbReference type="GO" id="GO:0022857">
    <property type="term" value="F:transmembrane transporter activity"/>
    <property type="evidence" value="ECO:0007669"/>
    <property type="project" value="InterPro"/>
</dbReference>
<dbReference type="ExpressionAtlas" id="M8BZW0">
    <property type="expression patterns" value="baseline"/>
</dbReference>
<accession>M8BZW0</accession>
<sequence>MKEASRSEEAVSSLETKKQYEKSEAAAAVAAPPLLKGMKLCKKGCPGCRLDEINKTKTGIPYLNFCYIWIVCLCSTPICEALHSVVWRLRVGRHTKSRALSLKKEMRPQIKDGGHHCVGMLLAIPKTFLLVVGKYDDNVSNRALPIHSLFPYLYFMIRDLKVAKQEQDIGFYAGFVGATYFLARTISAVPWGMFADKYGRKPCIVISILSVIIFNTLFGLSTTYWMAIVTRGLLGLLCGILGPIKAYASEVCRIEHQALGISLVCSNANQPQLPLLHRWGEKSKPKGSGHEPFHHHRRWQAPTPLLIYLTHPAKPKGGDLQLILPCLPQRFATPKQCLQEVTSSRAIAFVIGPAIGGFLSQPAKKYPNIFSDKSIFGRFPYFLPCFVISVLAAGACVACIWLPETLHMHHDDNVEAIDTMEAQVVDPNLVNVKGIQSRPGRFASTKSLLKNWQLMSAITLYCVFSLYDTAYMEIFSLWAVSSRKYRGLNFASEDVGTVLAISGIGIFVYQLVIYPFLAKYAGLIKPFRSAAVLSILLVATYPFIANLYGVELKVLINIASLLKNIFAATITTACNILQNTVVRQEQRGVANGISVTLMSIFKAVGPAAAGVLFSWAQKNTTGLFLPGDQILFMFLNMVAIIGLLMTFKPFFSLPSATK</sequence>
<dbReference type="InterPro" id="IPR036259">
    <property type="entry name" value="MFS_trans_sf"/>
</dbReference>
<evidence type="ECO:0000256" key="1">
    <source>
        <dbReference type="ARBA" id="ARBA00004141"/>
    </source>
</evidence>
<keyword evidence="5" id="KW-0472">Membrane</keyword>
<evidence type="ECO:0000256" key="3">
    <source>
        <dbReference type="ARBA" id="ARBA00022692"/>
    </source>
</evidence>
<evidence type="ECO:0000256" key="4">
    <source>
        <dbReference type="ARBA" id="ARBA00022989"/>
    </source>
</evidence>
<reference evidence="6" key="1">
    <citation type="submission" date="2015-06" db="UniProtKB">
        <authorList>
            <consortium name="EnsemblPlants"/>
        </authorList>
    </citation>
    <scope>IDENTIFICATION</scope>
</reference>
<dbReference type="Gene3D" id="1.20.1250.20">
    <property type="entry name" value="MFS general substrate transporter like domains"/>
    <property type="match status" value="2"/>
</dbReference>
<dbReference type="InterPro" id="IPR011701">
    <property type="entry name" value="MFS"/>
</dbReference>
<organism evidence="6">
    <name type="scientific">Aegilops tauschii</name>
    <name type="common">Tausch's goatgrass</name>
    <name type="synonym">Aegilops squarrosa</name>
    <dbReference type="NCBI Taxonomy" id="37682"/>
    <lineage>
        <taxon>Eukaryota</taxon>
        <taxon>Viridiplantae</taxon>
        <taxon>Streptophyta</taxon>
        <taxon>Embryophyta</taxon>
        <taxon>Tracheophyta</taxon>
        <taxon>Spermatophyta</taxon>
        <taxon>Magnoliopsida</taxon>
        <taxon>Liliopsida</taxon>
        <taxon>Poales</taxon>
        <taxon>Poaceae</taxon>
        <taxon>BOP clade</taxon>
        <taxon>Pooideae</taxon>
        <taxon>Triticodae</taxon>
        <taxon>Triticeae</taxon>
        <taxon>Triticinae</taxon>
        <taxon>Aegilops</taxon>
    </lineage>
</organism>
<proteinExistence type="predicted"/>
<evidence type="ECO:0000313" key="6">
    <source>
        <dbReference type="EnsemblPlants" id="EMT27514"/>
    </source>
</evidence>